<evidence type="ECO:0000313" key="2">
    <source>
        <dbReference type="EMBL" id="GEA83633.1"/>
    </source>
</evidence>
<proteinExistence type="predicted"/>
<dbReference type="InterPro" id="IPR006311">
    <property type="entry name" value="TAT_signal"/>
</dbReference>
<feature type="signal peptide" evidence="1">
    <location>
        <begin position="1"/>
        <end position="22"/>
    </location>
</feature>
<keyword evidence="3" id="KW-1185">Reference proteome</keyword>
<evidence type="ECO:0008006" key="4">
    <source>
        <dbReference type="Google" id="ProtNLM"/>
    </source>
</evidence>
<evidence type="ECO:0000313" key="3">
    <source>
        <dbReference type="Proteomes" id="UP000320461"/>
    </source>
</evidence>
<name>A0A4Y3KIA4_9CELL</name>
<organism evidence="2 3">
    <name type="scientific">Cellulomonas gelida</name>
    <dbReference type="NCBI Taxonomy" id="1712"/>
    <lineage>
        <taxon>Bacteria</taxon>
        <taxon>Bacillati</taxon>
        <taxon>Actinomycetota</taxon>
        <taxon>Actinomycetes</taxon>
        <taxon>Micrococcales</taxon>
        <taxon>Cellulomonadaceae</taxon>
        <taxon>Cellulomonas</taxon>
    </lineage>
</organism>
<feature type="chain" id="PRO_5039069741" description="Fibronectin type-III domain-containing protein" evidence="1">
    <location>
        <begin position="23"/>
        <end position="454"/>
    </location>
</feature>
<dbReference type="Gene3D" id="2.60.40.2700">
    <property type="match status" value="2"/>
</dbReference>
<reference evidence="2 3" key="1">
    <citation type="submission" date="2019-06" db="EMBL/GenBank/DDBJ databases">
        <title>Whole genome shotgun sequence of Cellulomonas gelida NBRC 3748.</title>
        <authorList>
            <person name="Hosoyama A."/>
            <person name="Uohara A."/>
            <person name="Ohji S."/>
            <person name="Ichikawa N."/>
        </authorList>
    </citation>
    <scope>NUCLEOTIDE SEQUENCE [LARGE SCALE GENOMIC DNA]</scope>
    <source>
        <strain evidence="2 3">NBRC 3748</strain>
    </source>
</reference>
<dbReference type="PROSITE" id="PS51318">
    <property type="entry name" value="TAT"/>
    <property type="match status" value="1"/>
</dbReference>
<evidence type="ECO:0000256" key="1">
    <source>
        <dbReference type="SAM" id="SignalP"/>
    </source>
</evidence>
<comment type="caution">
    <text evidence="2">The sequence shown here is derived from an EMBL/GenBank/DDBJ whole genome shotgun (WGS) entry which is preliminary data.</text>
</comment>
<dbReference type="OrthoDB" id="614750at2"/>
<accession>A0A4Y3KIA4</accession>
<gene>
    <name evidence="2" type="ORF">CGE01nite_08840</name>
</gene>
<keyword evidence="1" id="KW-0732">Signal</keyword>
<dbReference type="RefSeq" id="WP_141369202.1">
    <property type="nucleotide sequence ID" value="NZ_BJLQ01000006.1"/>
</dbReference>
<sequence length="454" mass="46248">MTITKTRSRALLALATSGTLLAATLVAAAPASAASATISGRVTVPSGAYLDAIAVVAWERTATFDDVTDTASLDSTGSFTLDELEAGTSYQLSVIDYSGKTGAGYYTRDKLVPAAADATLVKAGSTGITIRTRASAPATDIGIVLPADGTYPTWNPAGFYVLEPGNGRITGFVGNAGSGDARAMRAGPTASPLRGSFAALADGEVTRMDMPTAGLVSGVDYTLAAVAVPSEATPDFEDNLYFYGGVNRSVTRSLSSAATFTGGTTKVDWHVLGATAKTAPTVTGTAKVGKTLTAKAGTFSLAGTVSYQWLRNGKAISGATASTYTLRGSDHGARVSVRTTLKPTIKGYGYGVKSSAQTAKVALGAAPKATAAPKVSGTAQAGKKLTASRGSWNLTGLTYSYRWLRDGKDITGATKSTYALTKADAGKKISVRVTAKRTGYATGTARSASTATVK</sequence>
<dbReference type="Proteomes" id="UP000320461">
    <property type="component" value="Unassembled WGS sequence"/>
</dbReference>
<dbReference type="AlphaFoldDB" id="A0A4Y3KIA4"/>
<dbReference type="EMBL" id="BJLQ01000006">
    <property type="protein sequence ID" value="GEA83633.1"/>
    <property type="molecule type" value="Genomic_DNA"/>
</dbReference>
<protein>
    <recommendedName>
        <fullName evidence="4">Fibronectin type-III domain-containing protein</fullName>
    </recommendedName>
</protein>